<organism evidence="2 3">
    <name type="scientific">Bergeyella zoohelcum</name>
    <dbReference type="NCBI Taxonomy" id="1015"/>
    <lineage>
        <taxon>Bacteria</taxon>
        <taxon>Pseudomonadati</taxon>
        <taxon>Bacteroidota</taxon>
        <taxon>Flavobacteriia</taxon>
        <taxon>Flavobacteriales</taxon>
        <taxon>Weeksellaceae</taxon>
        <taxon>Bergeyella</taxon>
    </lineage>
</organism>
<feature type="transmembrane region" description="Helical" evidence="1">
    <location>
        <begin position="88"/>
        <end position="119"/>
    </location>
</feature>
<accession>A0A7Z8YMN9</accession>
<name>A0A7Z8YMN9_9FLAO</name>
<keyword evidence="1" id="KW-1133">Transmembrane helix</keyword>
<dbReference type="EMBL" id="UYIV01000001">
    <property type="protein sequence ID" value="VDH03404.1"/>
    <property type="molecule type" value="Genomic_DNA"/>
</dbReference>
<dbReference type="NCBIfam" id="TIGR03696">
    <property type="entry name" value="Rhs_assc_core"/>
    <property type="match status" value="1"/>
</dbReference>
<dbReference type="Gene3D" id="2.180.10.10">
    <property type="entry name" value="RHS repeat-associated core"/>
    <property type="match status" value="1"/>
</dbReference>
<gene>
    <name evidence="2" type="ORF">NCTC12929_00787</name>
</gene>
<evidence type="ECO:0000313" key="2">
    <source>
        <dbReference type="EMBL" id="VDH03404.1"/>
    </source>
</evidence>
<proteinExistence type="predicted"/>
<dbReference type="AlphaFoldDB" id="A0A7Z8YMN9"/>
<keyword evidence="1" id="KW-0812">Transmembrane</keyword>
<dbReference type="InterPro" id="IPR022385">
    <property type="entry name" value="Rhs_assc_core"/>
</dbReference>
<feature type="transmembrane region" description="Helical" evidence="1">
    <location>
        <begin position="131"/>
        <end position="153"/>
    </location>
</feature>
<reference evidence="2 3" key="1">
    <citation type="submission" date="2018-11" db="EMBL/GenBank/DDBJ databases">
        <authorList>
            <consortium name="Pathogen Informatics"/>
        </authorList>
    </citation>
    <scope>NUCLEOTIDE SEQUENCE [LARGE SCALE GENOMIC DNA]</scope>
    <source>
        <strain evidence="2 3">NCTC12929</strain>
    </source>
</reference>
<evidence type="ECO:0000313" key="3">
    <source>
        <dbReference type="Proteomes" id="UP000270205"/>
    </source>
</evidence>
<evidence type="ECO:0000256" key="1">
    <source>
        <dbReference type="SAM" id="Phobius"/>
    </source>
</evidence>
<comment type="caution">
    <text evidence="2">The sequence shown here is derived from an EMBL/GenBank/DDBJ whole genome shotgun (WGS) entry which is preliminary data.</text>
</comment>
<dbReference type="RefSeq" id="WP_181871972.1">
    <property type="nucleotide sequence ID" value="NZ_UYIV01000001.1"/>
</dbReference>
<sequence length="308" mass="34664">MQIGNGSIQIGRLQPTAYSLLLDRGYTSHEHLFQVELIHMNGRLYDPLLRRFLNADEHIQDPYNTQNYNNYGYVYNNPLMYNDPSGEFAFLVPILTKVLIGAIYGAIVGAGVGAIAYTIKGLVTKEWSWSNFGKAILGGAIAGAILGGFNSLFRGGNIWDGVKAGFKNGMYNGAAQSAFMIGTFGATYKPSEKRLEYVKKMSKKYNVDYSNVKWRKGGLYQVLQPLWSNGNKRDVVWGNNVVNFNNSEQNVLGHEFGHIIQGRNQGWSNFQARGIWEQLFFSEKAYKTDGFNEWDAEKMLRNVGGRTY</sequence>
<keyword evidence="1" id="KW-0472">Membrane</keyword>
<dbReference type="Proteomes" id="UP000270205">
    <property type="component" value="Unassembled WGS sequence"/>
</dbReference>
<protein>
    <submittedName>
        <fullName evidence="2">RHS repeat-associated core domain</fullName>
    </submittedName>
</protein>